<gene>
    <name evidence="1" type="ORF">C7389_10997</name>
</gene>
<dbReference type="Proteomes" id="UP000295129">
    <property type="component" value="Unassembled WGS sequence"/>
</dbReference>
<comment type="caution">
    <text evidence="1">The sequence shown here is derived from an EMBL/GenBank/DDBJ whole genome shotgun (WGS) entry which is preliminary data.</text>
</comment>
<dbReference type="EMBL" id="SNVV01000009">
    <property type="protein sequence ID" value="TDN50403.1"/>
    <property type="molecule type" value="Genomic_DNA"/>
</dbReference>
<accession>A0A4R6DYK6</accession>
<name>A0A4R6DYK6_9RHOO</name>
<protein>
    <submittedName>
        <fullName evidence="1">Uncharacterized protein</fullName>
    </submittedName>
</protein>
<dbReference type="Pfam" id="PF26125">
    <property type="entry name" value="AcrVA2-like"/>
    <property type="match status" value="1"/>
</dbReference>
<evidence type="ECO:0000313" key="2">
    <source>
        <dbReference type="Proteomes" id="UP000295129"/>
    </source>
</evidence>
<dbReference type="AlphaFoldDB" id="A0A4R6DYK6"/>
<reference evidence="1 2" key="1">
    <citation type="submission" date="2019-03" db="EMBL/GenBank/DDBJ databases">
        <title>Genomic Encyclopedia of Type Strains, Phase IV (KMG-IV): sequencing the most valuable type-strain genomes for metagenomic binning, comparative biology and taxonomic classification.</title>
        <authorList>
            <person name="Goeker M."/>
        </authorList>
    </citation>
    <scope>NUCLEOTIDE SEQUENCE [LARGE SCALE GENOMIC DNA]</scope>
    <source>
        <strain evidence="1 2">DSM 12121</strain>
    </source>
</reference>
<evidence type="ECO:0000313" key="1">
    <source>
        <dbReference type="EMBL" id="TDN50403.1"/>
    </source>
</evidence>
<dbReference type="RefSeq" id="WP_133591626.1">
    <property type="nucleotide sequence ID" value="NZ_SNVV01000009.1"/>
</dbReference>
<dbReference type="CDD" id="cd22987">
    <property type="entry name" value="AcrVA2-like"/>
    <property type="match status" value="1"/>
</dbReference>
<dbReference type="OrthoDB" id="5514004at2"/>
<dbReference type="InterPro" id="IPR058915">
    <property type="entry name" value="AcrVA2-like"/>
</dbReference>
<keyword evidence="2" id="KW-1185">Reference proteome</keyword>
<proteinExistence type="predicted"/>
<organism evidence="1 2">
    <name type="scientific">Azoarcus indigens</name>
    <dbReference type="NCBI Taxonomy" id="29545"/>
    <lineage>
        <taxon>Bacteria</taxon>
        <taxon>Pseudomonadati</taxon>
        <taxon>Pseudomonadota</taxon>
        <taxon>Betaproteobacteria</taxon>
        <taxon>Rhodocyclales</taxon>
        <taxon>Zoogloeaceae</taxon>
        <taxon>Azoarcus</taxon>
    </lineage>
</organism>
<sequence length="345" mass="37878">MPSQFEKRTCRPRDHLEAIGRRYPGAWKAADDFRVDRGQGLPDWADWCYLPLAAAYAIVSGGGPNRVPIRLMADVGALGALMAWRVTQGIYRFDPALYERLIDTPVSGDIPHEILYRLPEWCVYVETPGLQIAANPLHGFFAHLEDDPNNGRVELRLVLDAASGLAPLPLHLGAWSLAESIQRMIDTASVQALGLGMGALPVGQADALRPVVEPIISLLLYLCAEAAEIGAGDRRPANPIPKRTKRGWRLFAADKPTSWDVGVRMGAALRAAYHAAETDGGAAHAGPRGHVRRAHWHTFVSGRRIDDEGTPIPADRRRRDVRWVPPIQVNLPNVDDMPAVIKPVK</sequence>